<evidence type="ECO:0008006" key="4">
    <source>
        <dbReference type="Google" id="ProtNLM"/>
    </source>
</evidence>
<sequence length="155" mass="17038">MSALRSMILCAALVFVAVRPVPAQELSVGQTVYVPAYAHIYHGAKARPFDLAVTLSIRNTDLKQSITLTSVDFYDTDGKLVKVHLIKPEKLPPLATREILVDERDSLGGSGANFIVRWHADQEVNAPIIESVMIGTQSQQGISFRCVGWPVLENH</sequence>
<organism evidence="2 3">
    <name type="scientific">Paucidesulfovibrio gracilis DSM 16080</name>
    <dbReference type="NCBI Taxonomy" id="1121449"/>
    <lineage>
        <taxon>Bacteria</taxon>
        <taxon>Pseudomonadati</taxon>
        <taxon>Thermodesulfobacteriota</taxon>
        <taxon>Desulfovibrionia</taxon>
        <taxon>Desulfovibrionales</taxon>
        <taxon>Desulfovibrionaceae</taxon>
        <taxon>Paucidesulfovibrio</taxon>
    </lineage>
</organism>
<dbReference type="AlphaFoldDB" id="A0A1T4W999"/>
<protein>
    <recommendedName>
        <fullName evidence="4">DUF3124 domain-containing protein</fullName>
    </recommendedName>
</protein>
<keyword evidence="3" id="KW-1185">Reference proteome</keyword>
<dbReference type="RefSeq" id="WP_078716125.1">
    <property type="nucleotide sequence ID" value="NZ_FUYC01000002.1"/>
</dbReference>
<feature type="signal peptide" evidence="1">
    <location>
        <begin position="1"/>
        <end position="23"/>
    </location>
</feature>
<dbReference type="InterPro" id="IPR021471">
    <property type="entry name" value="DUF3124"/>
</dbReference>
<evidence type="ECO:0000256" key="1">
    <source>
        <dbReference type="SAM" id="SignalP"/>
    </source>
</evidence>
<evidence type="ECO:0000313" key="2">
    <source>
        <dbReference type="EMBL" id="SKA73846.1"/>
    </source>
</evidence>
<dbReference type="EMBL" id="FUYC01000002">
    <property type="protein sequence ID" value="SKA73846.1"/>
    <property type="molecule type" value="Genomic_DNA"/>
</dbReference>
<dbReference type="STRING" id="1121449.SAMN02745704_00542"/>
<evidence type="ECO:0000313" key="3">
    <source>
        <dbReference type="Proteomes" id="UP000190027"/>
    </source>
</evidence>
<dbReference type="Pfam" id="PF11322">
    <property type="entry name" value="DUF3124"/>
    <property type="match status" value="1"/>
</dbReference>
<gene>
    <name evidence="2" type="ORF">SAMN02745704_00542</name>
</gene>
<dbReference type="OrthoDB" id="283474at2"/>
<accession>A0A1T4W999</accession>
<keyword evidence="1" id="KW-0732">Signal</keyword>
<proteinExistence type="predicted"/>
<reference evidence="2 3" key="1">
    <citation type="submission" date="2017-02" db="EMBL/GenBank/DDBJ databases">
        <authorList>
            <person name="Peterson S.W."/>
        </authorList>
    </citation>
    <scope>NUCLEOTIDE SEQUENCE [LARGE SCALE GENOMIC DNA]</scope>
    <source>
        <strain evidence="2 3">DSM 16080</strain>
    </source>
</reference>
<dbReference type="Proteomes" id="UP000190027">
    <property type="component" value="Unassembled WGS sequence"/>
</dbReference>
<feature type="chain" id="PRO_5012684940" description="DUF3124 domain-containing protein" evidence="1">
    <location>
        <begin position="24"/>
        <end position="155"/>
    </location>
</feature>
<name>A0A1T4W999_9BACT</name>